<keyword evidence="15" id="KW-1185">Reference proteome</keyword>
<keyword evidence="9" id="KW-0418">Kinase</keyword>
<comment type="caution">
    <text evidence="14">The sequence shown here is derived from an EMBL/GenBank/DDBJ whole genome shotgun (WGS) entry which is preliminary data.</text>
</comment>
<dbReference type="InterPro" id="IPR027038">
    <property type="entry name" value="RanGap"/>
</dbReference>
<evidence type="ECO:0000256" key="3">
    <source>
        <dbReference type="ARBA" id="ARBA00022443"/>
    </source>
</evidence>
<feature type="region of interest" description="Disordered" evidence="12">
    <location>
        <begin position="1305"/>
        <end position="1344"/>
    </location>
</feature>
<dbReference type="Proteomes" id="UP000232323">
    <property type="component" value="Unassembled WGS sequence"/>
</dbReference>
<feature type="region of interest" description="Disordered" evidence="12">
    <location>
        <begin position="87"/>
        <end position="152"/>
    </location>
</feature>
<evidence type="ECO:0000256" key="4">
    <source>
        <dbReference type="ARBA" id="ARBA00022468"/>
    </source>
</evidence>
<dbReference type="GO" id="GO:0005634">
    <property type="term" value="C:nucleus"/>
    <property type="evidence" value="ECO:0007669"/>
    <property type="project" value="TreeGrafter"/>
</dbReference>
<evidence type="ECO:0000256" key="12">
    <source>
        <dbReference type="SAM" id="MobiDB-lite"/>
    </source>
</evidence>
<dbReference type="GO" id="GO:0005930">
    <property type="term" value="C:axoneme"/>
    <property type="evidence" value="ECO:0007669"/>
    <property type="project" value="UniProtKB-SubCell"/>
</dbReference>
<dbReference type="Pfam" id="PF22931">
    <property type="entry name" value="SAM_TNK"/>
    <property type="match status" value="1"/>
</dbReference>
<evidence type="ECO:0000256" key="1">
    <source>
        <dbReference type="ARBA" id="ARBA00004430"/>
    </source>
</evidence>
<dbReference type="InterPro" id="IPR055175">
    <property type="entry name" value="ACK/TNK-like_SAM"/>
</dbReference>
<protein>
    <recommendedName>
        <fullName evidence="2">non-specific protein-tyrosine kinase</fullName>
        <ecNumber evidence="2">2.7.10.2</ecNumber>
    </recommendedName>
</protein>
<keyword evidence="6" id="KW-0808">Transferase</keyword>
<dbReference type="InterPro" id="IPR032675">
    <property type="entry name" value="LRR_dom_sf"/>
</dbReference>
<keyword evidence="4" id="KW-0343">GTPase activation</keyword>
<dbReference type="Gene3D" id="3.80.10.10">
    <property type="entry name" value="Ribonuclease Inhibitor"/>
    <property type="match status" value="3"/>
</dbReference>
<dbReference type="SMART" id="SM00368">
    <property type="entry name" value="LRR_RI"/>
    <property type="match status" value="8"/>
</dbReference>
<dbReference type="GO" id="GO:0031267">
    <property type="term" value="F:small GTPase binding"/>
    <property type="evidence" value="ECO:0007669"/>
    <property type="project" value="TreeGrafter"/>
</dbReference>
<feature type="region of interest" description="Disordered" evidence="12">
    <location>
        <begin position="523"/>
        <end position="600"/>
    </location>
</feature>
<dbReference type="GO" id="GO:0006913">
    <property type="term" value="P:nucleocytoplasmic transport"/>
    <property type="evidence" value="ECO:0007669"/>
    <property type="project" value="TreeGrafter"/>
</dbReference>
<feature type="compositionally biased region" description="Low complexity" evidence="12">
    <location>
        <begin position="409"/>
        <end position="421"/>
    </location>
</feature>
<dbReference type="GO" id="GO:0005096">
    <property type="term" value="F:GTPase activator activity"/>
    <property type="evidence" value="ECO:0007669"/>
    <property type="project" value="UniProtKB-KW"/>
</dbReference>
<dbReference type="GO" id="GO:0005524">
    <property type="term" value="F:ATP binding"/>
    <property type="evidence" value="ECO:0007669"/>
    <property type="project" value="UniProtKB-KW"/>
</dbReference>
<keyword evidence="7" id="KW-0677">Repeat</keyword>
<gene>
    <name evidence="14" type="ORF">CEUSTIGMA_g9063.t1</name>
</gene>
<evidence type="ECO:0000256" key="5">
    <source>
        <dbReference type="ARBA" id="ARBA00022614"/>
    </source>
</evidence>
<evidence type="ECO:0000256" key="10">
    <source>
        <dbReference type="ARBA" id="ARBA00022840"/>
    </source>
</evidence>
<feature type="compositionally biased region" description="Low complexity" evidence="12">
    <location>
        <begin position="106"/>
        <end position="117"/>
    </location>
</feature>
<dbReference type="GO" id="GO:0048471">
    <property type="term" value="C:perinuclear region of cytoplasm"/>
    <property type="evidence" value="ECO:0007669"/>
    <property type="project" value="TreeGrafter"/>
</dbReference>
<evidence type="ECO:0000256" key="11">
    <source>
        <dbReference type="ARBA" id="ARBA00023137"/>
    </source>
</evidence>
<dbReference type="GO" id="GO:0005829">
    <property type="term" value="C:cytosol"/>
    <property type="evidence" value="ECO:0007669"/>
    <property type="project" value="TreeGrafter"/>
</dbReference>
<keyword evidence="11" id="KW-0829">Tyrosine-protein kinase</keyword>
<keyword evidence="5" id="KW-0433">Leucine-rich repeat</keyword>
<evidence type="ECO:0000256" key="9">
    <source>
        <dbReference type="ARBA" id="ARBA00022777"/>
    </source>
</evidence>
<feature type="compositionally biased region" description="Low complexity" evidence="12">
    <location>
        <begin position="299"/>
        <end position="314"/>
    </location>
</feature>
<organism evidence="14 15">
    <name type="scientific">Chlamydomonas eustigma</name>
    <dbReference type="NCBI Taxonomy" id="1157962"/>
    <lineage>
        <taxon>Eukaryota</taxon>
        <taxon>Viridiplantae</taxon>
        <taxon>Chlorophyta</taxon>
        <taxon>core chlorophytes</taxon>
        <taxon>Chlorophyceae</taxon>
        <taxon>CS clade</taxon>
        <taxon>Chlamydomonadales</taxon>
        <taxon>Chlamydomonadaceae</taxon>
        <taxon>Chlamydomonas</taxon>
    </lineage>
</organism>
<feature type="domain" description="ACK/TNK-like SAM" evidence="13">
    <location>
        <begin position="7"/>
        <end position="55"/>
    </location>
</feature>
<dbReference type="GO" id="GO:0004715">
    <property type="term" value="F:non-membrane spanning protein tyrosine kinase activity"/>
    <property type="evidence" value="ECO:0007669"/>
    <property type="project" value="UniProtKB-EC"/>
</dbReference>
<evidence type="ECO:0000313" key="15">
    <source>
        <dbReference type="Proteomes" id="UP000232323"/>
    </source>
</evidence>
<evidence type="ECO:0000256" key="6">
    <source>
        <dbReference type="ARBA" id="ARBA00022679"/>
    </source>
</evidence>
<dbReference type="PANTHER" id="PTHR24113">
    <property type="entry name" value="RAN GTPASE-ACTIVATING PROTEIN 1"/>
    <property type="match status" value="1"/>
</dbReference>
<sequence length="1431" mass="150245">MDKETKDLLEEWKLQKYCSGLLNELGVVEVNDLWEVTEEELAQLGCSRIEIRRFFRNRASKSREGVPDPSLTLTKAETLVPRIPSGIEEHVHTSSTPNQLVKGTGSEWSQASSSLRSSWEDSASPKNRPRRKNLPHNGIHTEGQPSLNPSMHQHGAVLMPLSMLAGPATSRQDANQQVAIPYVVVGSATSSTLHSSMDNIPESYKLGVLGTTRSSVGTTNSLMPHASAVNSMETGLFTGGQNNDVMIQSRIASIVEASEIDALTRSNGWRLDGSNLGHEDRRRSGPGSMIMLGDRRRSGAGSSASMRSISVRSAGGRGKGDAQPPSLLSTHGGISTTRSVYFVVPQGSAMTSNQQDHRQMPAPGTLPNPSLQQNTLPASLQPSQGRPGPPPSAAVDQEAVQRQAPAPISDSHSMASASGKSSRYDASKQDDISQQAVQPSLGGHYHQDPSGGAVPEAAGGLETSLGREAIQGQELRVKKPWVNRGHILWRRFSSSSSSSSSSDDDMEPITSFTLLKRRLPRKASSNILAPEDAVDVDQPQQHDERDSKGAATDAESSMTMQESGTSHHTQLTPSNPMPQSDMNSKHTHDATAGALQNNDSSACSHIVEHATERGDMTIGQYTSDPCSQPSFSQMITPAGGAGSPNQHMLLITESTASADSPSSCHSPNPAASIHRDHSLFHAGGGGGEGEGCLDNLQPVSRTTNSCSPLMSAADQSSTQTTPMLIALLQNAELVAQSIRVSSSQVSGIKGRPLTSPTQRAAQLRAAAHSSIRQRNNGLESPLISESYAGSPAAIVKVAGRMCSRTSSAMQPACSCQEDERYNGECSEGLSAEFGDAARRHEEDHNRVEQQLMTTREEDASSFMSSSCFDVLKVSPVVAAKLQAVLDGQESGLDLTGTNLGTNLGSTACAQCGLDLTGSNLGDDGGGAIAALLNNCPNLQRVRLDSCQLSSSSVQQVVAAVAINQSLESISLGCNDIDDAGALEVAAACHAHPSLSKLQMWNNLIGPEGANYIGRALQSGSLITVLNLRGNSRLGDQGCAELLSALRQGGNTSLSWLSLGGTGLGPAGALALAAWLSAGGLCLLPRRNHDAEFSSSLLKPTEGHRQKAIDEVSGGLTAGLEVGVEAKPSRNDGDPAVMAGSDNCRPSAPDSLIGEDLVQHLNSTARACPLKTLYIGDNRLGERGSIVLAAALATPSCQLSLLDMHANHIGPAGGRALAASLTLNTSLTHLDLSHNVVGAEGACALAAALMGVDEAGGGTSDVAAGRGRMTGLWADSGGLIPNSTLLHLNVWDNGIGEQGRHALTSAQRLRGGFSSRREGGGSGRSLSRGMKPHSSPNAGQAESSRLFLNNSKTGPLRQSPKSIEEHRWHIVGARNNVAATTATRQDGGVDVKFTTTTSRCNSNYDPNTASSNLAAVDKLALVPGDCHIHFLY</sequence>
<keyword evidence="10" id="KW-0067">ATP-binding</keyword>
<evidence type="ECO:0000256" key="2">
    <source>
        <dbReference type="ARBA" id="ARBA00011903"/>
    </source>
</evidence>
<evidence type="ECO:0000256" key="7">
    <source>
        <dbReference type="ARBA" id="ARBA00022737"/>
    </source>
</evidence>
<dbReference type="SUPFAM" id="SSF52047">
    <property type="entry name" value="RNI-like"/>
    <property type="match status" value="2"/>
</dbReference>
<accession>A0A250XEY3</accession>
<feature type="compositionally biased region" description="Basic and acidic residues" evidence="12">
    <location>
        <begin position="422"/>
        <end position="431"/>
    </location>
</feature>
<comment type="subcellular location">
    <subcellularLocation>
        <location evidence="1">Cytoplasm</location>
        <location evidence="1">Cytoskeleton</location>
        <location evidence="1">Cilium axoneme</location>
    </subcellularLocation>
</comment>
<dbReference type="Pfam" id="PF13516">
    <property type="entry name" value="LRR_6"/>
    <property type="match status" value="2"/>
</dbReference>
<evidence type="ECO:0000313" key="14">
    <source>
        <dbReference type="EMBL" id="GAX81635.1"/>
    </source>
</evidence>
<dbReference type="EC" id="2.7.10.2" evidence="2"/>
<keyword evidence="8" id="KW-0547">Nucleotide-binding</keyword>
<feature type="region of interest" description="Disordered" evidence="12">
    <location>
        <begin position="350"/>
        <end position="433"/>
    </location>
</feature>
<keyword evidence="3" id="KW-0728">SH3 domain</keyword>
<dbReference type="InterPro" id="IPR001611">
    <property type="entry name" value="Leu-rich_rpt"/>
</dbReference>
<feature type="region of interest" description="Disordered" evidence="12">
    <location>
        <begin position="439"/>
        <end position="458"/>
    </location>
</feature>
<feature type="compositionally biased region" description="Polar residues" evidence="12">
    <location>
        <begin position="554"/>
        <end position="582"/>
    </location>
</feature>
<evidence type="ECO:0000259" key="13">
    <source>
        <dbReference type="Pfam" id="PF22931"/>
    </source>
</evidence>
<proteinExistence type="predicted"/>
<reference evidence="14 15" key="1">
    <citation type="submission" date="2017-08" db="EMBL/GenBank/DDBJ databases">
        <title>Acidophilic green algal genome provides insights into adaptation to an acidic environment.</title>
        <authorList>
            <person name="Hirooka S."/>
            <person name="Hirose Y."/>
            <person name="Kanesaki Y."/>
            <person name="Higuchi S."/>
            <person name="Fujiwara T."/>
            <person name="Onuma R."/>
            <person name="Era A."/>
            <person name="Ohbayashi R."/>
            <person name="Uzuka A."/>
            <person name="Nozaki H."/>
            <person name="Yoshikawa H."/>
            <person name="Miyagishima S.Y."/>
        </authorList>
    </citation>
    <scope>NUCLEOTIDE SEQUENCE [LARGE SCALE GENOMIC DNA]</scope>
    <source>
        <strain evidence="14 15">NIES-2499</strain>
    </source>
</reference>
<feature type="compositionally biased region" description="Polar residues" evidence="12">
    <location>
        <begin position="1333"/>
        <end position="1344"/>
    </location>
</feature>
<dbReference type="OrthoDB" id="201274at2759"/>
<feature type="compositionally biased region" description="Polar residues" evidence="12">
    <location>
        <begin position="367"/>
        <end position="380"/>
    </location>
</feature>
<dbReference type="PANTHER" id="PTHR24113:SF12">
    <property type="entry name" value="RAN GTPASE-ACTIVATING PROTEIN 1"/>
    <property type="match status" value="1"/>
</dbReference>
<dbReference type="EMBL" id="BEGY01000068">
    <property type="protein sequence ID" value="GAX81635.1"/>
    <property type="molecule type" value="Genomic_DNA"/>
</dbReference>
<feature type="region of interest" description="Disordered" evidence="12">
    <location>
        <begin position="267"/>
        <end position="333"/>
    </location>
</feature>
<name>A0A250XEY3_9CHLO</name>
<evidence type="ECO:0000256" key="8">
    <source>
        <dbReference type="ARBA" id="ARBA00022741"/>
    </source>
</evidence>